<organism evidence="11 12">
    <name type="scientific">Lottia gigantea</name>
    <name type="common">Giant owl limpet</name>
    <dbReference type="NCBI Taxonomy" id="225164"/>
    <lineage>
        <taxon>Eukaryota</taxon>
        <taxon>Metazoa</taxon>
        <taxon>Spiralia</taxon>
        <taxon>Lophotrochozoa</taxon>
        <taxon>Mollusca</taxon>
        <taxon>Gastropoda</taxon>
        <taxon>Patellogastropoda</taxon>
        <taxon>Lottioidea</taxon>
        <taxon>Lottiidae</taxon>
        <taxon>Lottia</taxon>
    </lineage>
</organism>
<feature type="binding site" evidence="8">
    <location>
        <position position="10"/>
    </location>
    <ligand>
        <name>Mg(2+)</name>
        <dbReference type="ChEBI" id="CHEBI:18420"/>
        <label>1</label>
    </ligand>
</feature>
<evidence type="ECO:0000256" key="7">
    <source>
        <dbReference type="PIRSR" id="PIRSR604808-1"/>
    </source>
</evidence>
<dbReference type="SUPFAM" id="SSF56219">
    <property type="entry name" value="DNase I-like"/>
    <property type="match status" value="1"/>
</dbReference>
<gene>
    <name evidence="11" type="ORF">LOTGIDRAFT_56145</name>
</gene>
<comment type="catalytic activity">
    <reaction evidence="1">
        <text>Exonucleolytic cleavage in the 3'- to 5'-direction to yield nucleoside 5'-phosphates.</text>
        <dbReference type="EC" id="3.1.11.2"/>
    </reaction>
</comment>
<feature type="site" description="Transition state stabilizer" evidence="9">
    <location>
        <position position="144"/>
    </location>
</feature>
<accession>V3ZU38</accession>
<dbReference type="OMA" id="HVSLSIC"/>
<evidence type="ECO:0000256" key="1">
    <source>
        <dbReference type="ARBA" id="ARBA00000493"/>
    </source>
</evidence>
<dbReference type="EC" id="3.1.11.2" evidence="3"/>
<evidence type="ECO:0000259" key="10">
    <source>
        <dbReference type="Pfam" id="PF03372"/>
    </source>
</evidence>
<reference evidence="11 12" key="1">
    <citation type="journal article" date="2013" name="Nature">
        <title>Insights into bilaterian evolution from three spiralian genomes.</title>
        <authorList>
            <person name="Simakov O."/>
            <person name="Marletaz F."/>
            <person name="Cho S.J."/>
            <person name="Edsinger-Gonzales E."/>
            <person name="Havlak P."/>
            <person name="Hellsten U."/>
            <person name="Kuo D.H."/>
            <person name="Larsson T."/>
            <person name="Lv J."/>
            <person name="Arendt D."/>
            <person name="Savage R."/>
            <person name="Osoegawa K."/>
            <person name="de Jong P."/>
            <person name="Grimwood J."/>
            <person name="Chapman J.A."/>
            <person name="Shapiro H."/>
            <person name="Aerts A."/>
            <person name="Otillar R.P."/>
            <person name="Terry A.Y."/>
            <person name="Boore J.L."/>
            <person name="Grigoriev I.V."/>
            <person name="Lindberg D.R."/>
            <person name="Seaver E.C."/>
            <person name="Weisblat D.A."/>
            <person name="Putnam N.H."/>
            <person name="Rokhsar D.S."/>
        </authorList>
    </citation>
    <scope>NUCLEOTIDE SEQUENCE [LARGE SCALE GENOMIC DNA]</scope>
</reference>
<feature type="non-terminal residue" evidence="11">
    <location>
        <position position="266"/>
    </location>
</feature>
<proteinExistence type="inferred from homology"/>
<evidence type="ECO:0000313" key="11">
    <source>
        <dbReference type="EMBL" id="ESO84436.1"/>
    </source>
</evidence>
<dbReference type="EMBL" id="KB203516">
    <property type="protein sequence ID" value="ESO84436.1"/>
    <property type="molecule type" value="Genomic_DNA"/>
</dbReference>
<dbReference type="CTD" id="20251335"/>
<evidence type="ECO:0000256" key="8">
    <source>
        <dbReference type="PIRSR" id="PIRSR604808-2"/>
    </source>
</evidence>
<feature type="site" description="Important for catalytic activity" evidence="9">
    <location>
        <position position="206"/>
    </location>
</feature>
<comment type="cofactor">
    <cofactor evidence="8">
        <name>Mg(2+)</name>
        <dbReference type="ChEBI" id="CHEBI:18420"/>
    </cofactor>
    <cofactor evidence="8">
        <name>Mn(2+)</name>
        <dbReference type="ChEBI" id="CHEBI:29035"/>
    </cofactor>
    <text evidence="8">Probably binds two magnesium or manganese ions per subunit.</text>
</comment>
<dbReference type="InterPro" id="IPR036691">
    <property type="entry name" value="Endo/exonu/phosph_ase_sf"/>
</dbReference>
<dbReference type="InterPro" id="IPR004808">
    <property type="entry name" value="AP_endonuc_1"/>
</dbReference>
<protein>
    <recommendedName>
        <fullName evidence="3">exodeoxyribonuclease III</fullName>
        <ecNumber evidence="3">3.1.11.2</ecNumber>
    </recommendedName>
</protein>
<dbReference type="GO" id="GO:0008081">
    <property type="term" value="F:phosphoric diester hydrolase activity"/>
    <property type="evidence" value="ECO:0007669"/>
    <property type="project" value="TreeGrafter"/>
</dbReference>
<feature type="active site" description="Proton donor/acceptor" evidence="7">
    <location>
        <position position="142"/>
    </location>
</feature>
<feature type="active site" description="Proton acceptor" evidence="7">
    <location>
        <position position="233"/>
    </location>
</feature>
<keyword evidence="6 8" id="KW-0460">Magnesium</keyword>
<keyword evidence="4 8" id="KW-0479">Metal-binding</keyword>
<dbReference type="PANTHER" id="PTHR22748:SF26">
    <property type="entry name" value="ENDONUCLEASE_EXONUCLEASE_PHOSPHATASE DOMAIN-CONTAINING PROTEIN"/>
    <property type="match status" value="1"/>
</dbReference>
<dbReference type="RefSeq" id="XP_009064877.1">
    <property type="nucleotide sequence ID" value="XM_009066629.1"/>
</dbReference>
<name>V3ZU38_LOTGI</name>
<dbReference type="GeneID" id="20251335"/>
<evidence type="ECO:0000256" key="3">
    <source>
        <dbReference type="ARBA" id="ARBA00012115"/>
    </source>
</evidence>
<dbReference type="Proteomes" id="UP000030746">
    <property type="component" value="Unassembled WGS sequence"/>
</dbReference>
<dbReference type="Gene3D" id="3.60.10.10">
    <property type="entry name" value="Endonuclease/exonuclease/phosphatase"/>
    <property type="match status" value="1"/>
</dbReference>
<dbReference type="GO" id="GO:0046872">
    <property type="term" value="F:metal ion binding"/>
    <property type="evidence" value="ECO:0007669"/>
    <property type="project" value="UniProtKB-KW"/>
</dbReference>
<dbReference type="CDD" id="cd09076">
    <property type="entry name" value="L1-EN"/>
    <property type="match status" value="1"/>
</dbReference>
<feature type="non-terminal residue" evidence="11">
    <location>
        <position position="1"/>
    </location>
</feature>
<dbReference type="KEGG" id="lgi:LOTGIDRAFT_56145"/>
<dbReference type="GO" id="GO:0006284">
    <property type="term" value="P:base-excision repair"/>
    <property type="evidence" value="ECO:0007669"/>
    <property type="project" value="TreeGrafter"/>
</dbReference>
<dbReference type="AlphaFoldDB" id="V3ZU38"/>
<evidence type="ECO:0000256" key="5">
    <source>
        <dbReference type="ARBA" id="ARBA00022801"/>
    </source>
</evidence>
<feature type="site" description="Interaction with DNA substrate" evidence="9">
    <location>
        <position position="233"/>
    </location>
</feature>
<feature type="binding site" evidence="8">
    <location>
        <position position="232"/>
    </location>
    <ligand>
        <name>Mg(2+)</name>
        <dbReference type="ChEBI" id="CHEBI:18420"/>
        <label>1</label>
    </ligand>
</feature>
<dbReference type="InterPro" id="IPR005135">
    <property type="entry name" value="Endo/exonuclease/phosphatase"/>
</dbReference>
<keyword evidence="8" id="KW-0464">Manganese</keyword>
<dbReference type="GO" id="GO:0003906">
    <property type="term" value="F:DNA-(apurinic or apyrimidinic site) endonuclease activity"/>
    <property type="evidence" value="ECO:0007669"/>
    <property type="project" value="TreeGrafter"/>
</dbReference>
<evidence type="ECO:0000256" key="2">
    <source>
        <dbReference type="ARBA" id="ARBA00007092"/>
    </source>
</evidence>
<dbReference type="HOGENOM" id="CLU_000680_2_4_1"/>
<sequence length="266" mass="30611">NLNMKLVSLNTNGLKNPEKITHLCSLFILLNFDIVLLQETFWDTETVKVCKTEWKGDIVYSNSSDGRKGVAILISPKFSKLINSESTDGEGRIAKINITLQDKIIDIFSIYAPNNYKDRILFFKFLSDDFVDISNQCIVGGDFNEVLDKNLDRGKNMHTVTVSSNYFNKFIADNNLIDSYRYINPNKRQFTRTQIRDGSPKLSRLDYILISTSLSNNCKYSYIQPTSSFVSDHNFMICILSFNSYERGPGLWIFNNQLLKNIDYVH</sequence>
<evidence type="ECO:0000256" key="6">
    <source>
        <dbReference type="ARBA" id="ARBA00022842"/>
    </source>
</evidence>
<keyword evidence="12" id="KW-1185">Reference proteome</keyword>
<dbReference type="GO" id="GO:0005634">
    <property type="term" value="C:nucleus"/>
    <property type="evidence" value="ECO:0007669"/>
    <property type="project" value="TreeGrafter"/>
</dbReference>
<keyword evidence="5" id="KW-0378">Hydrolase</keyword>
<feature type="binding site" evidence="8">
    <location>
        <position position="39"/>
    </location>
    <ligand>
        <name>Mg(2+)</name>
        <dbReference type="ChEBI" id="CHEBI:18420"/>
        <label>1</label>
    </ligand>
</feature>
<feature type="binding site" evidence="8">
    <location>
        <position position="142"/>
    </location>
    <ligand>
        <name>Mg(2+)</name>
        <dbReference type="ChEBI" id="CHEBI:18420"/>
        <label>1</label>
    </ligand>
</feature>
<feature type="domain" description="Endonuclease/exonuclease/phosphatase" evidence="10">
    <location>
        <begin position="8"/>
        <end position="233"/>
    </location>
</feature>
<dbReference type="Pfam" id="PF03372">
    <property type="entry name" value="Exo_endo_phos"/>
    <property type="match status" value="1"/>
</dbReference>
<dbReference type="PANTHER" id="PTHR22748">
    <property type="entry name" value="AP ENDONUCLEASE"/>
    <property type="match status" value="1"/>
</dbReference>
<feature type="binding site" evidence="8">
    <location>
        <position position="144"/>
    </location>
    <ligand>
        <name>Mg(2+)</name>
        <dbReference type="ChEBI" id="CHEBI:18420"/>
        <label>1</label>
    </ligand>
</feature>
<dbReference type="OrthoDB" id="6128564at2759"/>
<evidence type="ECO:0000313" key="12">
    <source>
        <dbReference type="Proteomes" id="UP000030746"/>
    </source>
</evidence>
<evidence type="ECO:0000256" key="9">
    <source>
        <dbReference type="PIRSR" id="PIRSR604808-3"/>
    </source>
</evidence>
<feature type="active site" evidence="7">
    <location>
        <position position="111"/>
    </location>
</feature>
<comment type="similarity">
    <text evidence="2">Belongs to the DNA repair enzymes AP/ExoA family.</text>
</comment>
<feature type="binding site" evidence="8">
    <location>
        <position position="233"/>
    </location>
    <ligand>
        <name>Mg(2+)</name>
        <dbReference type="ChEBI" id="CHEBI:18420"/>
        <label>1</label>
    </ligand>
</feature>
<dbReference type="GO" id="GO:0008311">
    <property type="term" value="F:double-stranded DNA 3'-5' DNA exonuclease activity"/>
    <property type="evidence" value="ECO:0007669"/>
    <property type="project" value="UniProtKB-EC"/>
</dbReference>
<evidence type="ECO:0000256" key="4">
    <source>
        <dbReference type="ARBA" id="ARBA00022723"/>
    </source>
</evidence>